<gene>
    <name evidence="2" type="ORF">SAJA_02600</name>
</gene>
<keyword evidence="1" id="KW-1133">Transmembrane helix</keyword>
<sequence length="112" mass="12248">MTDDNDDRRRSQRMPSWAGYLLIAADTLTKPLFLVPWVGTLVALSLVMPVGSIWAWALLLIVASAVCLFAVTRAVTVQASQRGALGAYVAYLAGHTSLGRWLTDWLSGRDSR</sequence>
<reference evidence="2 3" key="1">
    <citation type="submission" date="2013-10" db="EMBL/GenBank/DDBJ databases">
        <title>Salinisphaera japonica YTM-1 Genome Sequencing.</title>
        <authorList>
            <person name="Lai Q."/>
            <person name="Li C."/>
            <person name="Shao Z."/>
        </authorList>
    </citation>
    <scope>NUCLEOTIDE SEQUENCE [LARGE SCALE GENOMIC DNA]</scope>
    <source>
        <strain evidence="2 3">YTM-1</strain>
    </source>
</reference>
<evidence type="ECO:0000313" key="2">
    <source>
        <dbReference type="EMBL" id="ROO31451.1"/>
    </source>
</evidence>
<keyword evidence="1" id="KW-0472">Membrane</keyword>
<dbReference type="OrthoDB" id="7068737at2"/>
<keyword evidence="3" id="KW-1185">Reference proteome</keyword>
<dbReference type="InParanoid" id="A0A423Q0D8"/>
<dbReference type="Proteomes" id="UP000285310">
    <property type="component" value="Unassembled WGS sequence"/>
</dbReference>
<accession>A0A423Q0D8</accession>
<feature type="transmembrane region" description="Helical" evidence="1">
    <location>
        <begin position="53"/>
        <end position="71"/>
    </location>
</feature>
<organism evidence="2 3">
    <name type="scientific">Salinisphaera japonica YTM-1</name>
    <dbReference type="NCBI Taxonomy" id="1209778"/>
    <lineage>
        <taxon>Bacteria</taxon>
        <taxon>Pseudomonadati</taxon>
        <taxon>Pseudomonadota</taxon>
        <taxon>Gammaproteobacteria</taxon>
        <taxon>Salinisphaerales</taxon>
        <taxon>Salinisphaeraceae</taxon>
        <taxon>Salinisphaera</taxon>
    </lineage>
</organism>
<name>A0A423Q0D8_9GAMM</name>
<protein>
    <submittedName>
        <fullName evidence="2">Uncharacterized protein</fullName>
    </submittedName>
</protein>
<dbReference type="RefSeq" id="WP_123657088.1">
    <property type="nucleotide sequence ID" value="NZ_AYKG01000005.1"/>
</dbReference>
<comment type="caution">
    <text evidence="2">The sequence shown here is derived from an EMBL/GenBank/DDBJ whole genome shotgun (WGS) entry which is preliminary data.</text>
</comment>
<evidence type="ECO:0000256" key="1">
    <source>
        <dbReference type="SAM" id="Phobius"/>
    </source>
</evidence>
<proteinExistence type="predicted"/>
<feature type="transmembrane region" description="Helical" evidence="1">
    <location>
        <begin position="20"/>
        <end position="47"/>
    </location>
</feature>
<dbReference type="EMBL" id="AYKG01000005">
    <property type="protein sequence ID" value="ROO31451.1"/>
    <property type="molecule type" value="Genomic_DNA"/>
</dbReference>
<keyword evidence="1" id="KW-0812">Transmembrane</keyword>
<dbReference type="AlphaFoldDB" id="A0A423Q0D8"/>
<evidence type="ECO:0000313" key="3">
    <source>
        <dbReference type="Proteomes" id="UP000285310"/>
    </source>
</evidence>